<dbReference type="InterPro" id="IPR001254">
    <property type="entry name" value="Trypsin_dom"/>
</dbReference>
<evidence type="ECO:0000256" key="5">
    <source>
        <dbReference type="ARBA" id="ARBA00022825"/>
    </source>
</evidence>
<evidence type="ECO:0000256" key="8">
    <source>
        <dbReference type="SAM" id="SignalP"/>
    </source>
</evidence>
<dbReference type="InterPro" id="IPR043504">
    <property type="entry name" value="Peptidase_S1_PA_chymotrypsin"/>
</dbReference>
<evidence type="ECO:0000313" key="10">
    <source>
        <dbReference type="EnsemblMetazoa" id="XP_028137702.1"/>
    </source>
</evidence>
<dbReference type="Pfam" id="PF00089">
    <property type="entry name" value="Trypsin"/>
    <property type="match status" value="1"/>
</dbReference>
<dbReference type="PROSITE" id="PS00135">
    <property type="entry name" value="TRYPSIN_SER"/>
    <property type="match status" value="1"/>
</dbReference>
<dbReference type="GeneID" id="114332162"/>
<evidence type="ECO:0000313" key="11">
    <source>
        <dbReference type="Proteomes" id="UP001652700"/>
    </source>
</evidence>
<gene>
    <name evidence="12" type="primary">LOC114332162</name>
</gene>
<dbReference type="CDD" id="cd00190">
    <property type="entry name" value="Tryp_SPc"/>
    <property type="match status" value="1"/>
</dbReference>
<keyword evidence="4 7" id="KW-0378">Hydrolase</keyword>
<keyword evidence="5 7" id="KW-0720">Serine protease</keyword>
<dbReference type="InParanoid" id="A0A6P7FSD0"/>
<dbReference type="GO" id="GO:0004252">
    <property type="term" value="F:serine-type endopeptidase activity"/>
    <property type="evidence" value="ECO:0007669"/>
    <property type="project" value="InterPro"/>
</dbReference>
<sequence length="328" mass="36165">MFLGRFCVCWFFLLDVVWGFALIHNDSAPVNYTHGKKGRFLFNQIFSLTGLLGGGGGDFGGYDDDGDVETGNNEIKAKNCSCECGVSNQENRIVGGRPTGVNRYPWIARIVYDGHYHCGASLLTEEYVLTAAHCVRKLKRSKIRVILGDHDVSTTAEIPAMMRAVSSVIRHKGFDGDTFNHDIALLKLRKKVQFTKQIRPVCLPKTREPSGKTGTVIGWGRTSEGGMLPNIVQEVEVPILTQTQCKSMKYRASRITSYMLCAGKGTQDSCQGDSGGPLLVHSGDKYEIAGIVSWGVGCGRPGYPGVYTRVFKYVNWLHRTLEDSCFCS</sequence>
<dbReference type="FunFam" id="2.40.10.10:FF:000006">
    <property type="entry name" value="Serine proteinase stubble"/>
    <property type="match status" value="1"/>
</dbReference>
<keyword evidence="6" id="KW-1015">Disulfide bond</keyword>
<keyword evidence="2" id="KW-0964">Secreted</keyword>
<dbReference type="GO" id="GO:0005615">
    <property type="term" value="C:extracellular space"/>
    <property type="evidence" value="ECO:0007669"/>
    <property type="project" value="TreeGrafter"/>
</dbReference>
<dbReference type="FunCoup" id="A0A6P7FSD0">
    <property type="interactions" value="13"/>
</dbReference>
<dbReference type="InterPro" id="IPR050127">
    <property type="entry name" value="Serine_Proteases_S1"/>
</dbReference>
<evidence type="ECO:0000259" key="9">
    <source>
        <dbReference type="PROSITE" id="PS50240"/>
    </source>
</evidence>
<proteinExistence type="predicted"/>
<organism evidence="12">
    <name type="scientific">Diabrotica virgifera virgifera</name>
    <name type="common">western corn rootworm</name>
    <dbReference type="NCBI Taxonomy" id="50390"/>
    <lineage>
        <taxon>Eukaryota</taxon>
        <taxon>Metazoa</taxon>
        <taxon>Ecdysozoa</taxon>
        <taxon>Arthropoda</taxon>
        <taxon>Hexapoda</taxon>
        <taxon>Insecta</taxon>
        <taxon>Pterygota</taxon>
        <taxon>Neoptera</taxon>
        <taxon>Endopterygota</taxon>
        <taxon>Coleoptera</taxon>
        <taxon>Polyphaga</taxon>
        <taxon>Cucujiformia</taxon>
        <taxon>Chrysomeloidea</taxon>
        <taxon>Chrysomelidae</taxon>
        <taxon>Galerucinae</taxon>
        <taxon>Diabroticina</taxon>
        <taxon>Diabroticites</taxon>
        <taxon>Diabrotica</taxon>
    </lineage>
</organism>
<evidence type="ECO:0000256" key="1">
    <source>
        <dbReference type="ARBA" id="ARBA00004613"/>
    </source>
</evidence>
<feature type="domain" description="Peptidase S1" evidence="9">
    <location>
        <begin position="93"/>
        <end position="322"/>
    </location>
</feature>
<dbReference type="Gene3D" id="2.40.10.10">
    <property type="entry name" value="Trypsin-like serine proteases"/>
    <property type="match status" value="1"/>
</dbReference>
<dbReference type="PROSITE" id="PS50240">
    <property type="entry name" value="TRYPSIN_DOM"/>
    <property type="match status" value="1"/>
</dbReference>
<evidence type="ECO:0000313" key="12">
    <source>
        <dbReference type="RefSeq" id="XP_028137702.1"/>
    </source>
</evidence>
<keyword evidence="3 7" id="KW-0645">Protease</keyword>
<dbReference type="RefSeq" id="XP_028137702.1">
    <property type="nucleotide sequence ID" value="XM_028281901.1"/>
</dbReference>
<evidence type="ECO:0000256" key="4">
    <source>
        <dbReference type="ARBA" id="ARBA00022801"/>
    </source>
</evidence>
<keyword evidence="8" id="KW-0732">Signal</keyword>
<dbReference type="PANTHER" id="PTHR24264:SF65">
    <property type="entry name" value="SRCR DOMAIN-CONTAINING PROTEIN"/>
    <property type="match status" value="1"/>
</dbReference>
<name>A0A6P7FSD0_DIAVI</name>
<dbReference type="AlphaFoldDB" id="A0A6P7FSD0"/>
<dbReference type="SUPFAM" id="SSF50494">
    <property type="entry name" value="Trypsin-like serine proteases"/>
    <property type="match status" value="1"/>
</dbReference>
<dbReference type="PRINTS" id="PR00722">
    <property type="entry name" value="CHYMOTRYPSIN"/>
</dbReference>
<protein>
    <submittedName>
        <fullName evidence="12">Serine proteinase stubble</fullName>
    </submittedName>
</protein>
<reference evidence="12" key="1">
    <citation type="submission" date="2025-04" db="UniProtKB">
        <authorList>
            <consortium name="RefSeq"/>
        </authorList>
    </citation>
    <scope>IDENTIFICATION</scope>
    <source>
        <tissue evidence="12">Whole insect</tissue>
    </source>
</reference>
<evidence type="ECO:0000256" key="2">
    <source>
        <dbReference type="ARBA" id="ARBA00022525"/>
    </source>
</evidence>
<evidence type="ECO:0000256" key="3">
    <source>
        <dbReference type="ARBA" id="ARBA00022670"/>
    </source>
</evidence>
<dbReference type="SMART" id="SM00020">
    <property type="entry name" value="Tryp_SPc"/>
    <property type="match status" value="1"/>
</dbReference>
<comment type="subcellular location">
    <subcellularLocation>
        <location evidence="1">Secreted</location>
    </subcellularLocation>
</comment>
<dbReference type="InterPro" id="IPR018114">
    <property type="entry name" value="TRYPSIN_HIS"/>
</dbReference>
<feature type="signal peptide" evidence="8">
    <location>
        <begin position="1"/>
        <end position="19"/>
    </location>
</feature>
<keyword evidence="11" id="KW-1185">Reference proteome</keyword>
<dbReference type="InterPro" id="IPR033116">
    <property type="entry name" value="TRYPSIN_SER"/>
</dbReference>
<feature type="chain" id="PRO_5028101152" evidence="8">
    <location>
        <begin position="20"/>
        <end position="328"/>
    </location>
</feature>
<dbReference type="OrthoDB" id="546450at2759"/>
<dbReference type="KEGG" id="dvv:114332162"/>
<dbReference type="InterPro" id="IPR001314">
    <property type="entry name" value="Peptidase_S1A"/>
</dbReference>
<dbReference type="PANTHER" id="PTHR24264">
    <property type="entry name" value="TRYPSIN-RELATED"/>
    <property type="match status" value="1"/>
</dbReference>
<dbReference type="Proteomes" id="UP001652700">
    <property type="component" value="Unplaced"/>
</dbReference>
<evidence type="ECO:0000256" key="7">
    <source>
        <dbReference type="RuleBase" id="RU363034"/>
    </source>
</evidence>
<reference evidence="10" key="2">
    <citation type="submission" date="2025-05" db="UniProtKB">
        <authorList>
            <consortium name="EnsemblMetazoa"/>
        </authorList>
    </citation>
    <scope>IDENTIFICATION</scope>
</reference>
<dbReference type="PROSITE" id="PS00134">
    <property type="entry name" value="TRYPSIN_HIS"/>
    <property type="match status" value="1"/>
</dbReference>
<evidence type="ECO:0000256" key="6">
    <source>
        <dbReference type="ARBA" id="ARBA00023157"/>
    </source>
</evidence>
<dbReference type="GO" id="GO:0006508">
    <property type="term" value="P:proteolysis"/>
    <property type="evidence" value="ECO:0007669"/>
    <property type="project" value="UniProtKB-KW"/>
</dbReference>
<dbReference type="EnsemblMetazoa" id="XM_028281901.2">
    <property type="protein sequence ID" value="XP_028137702.1"/>
    <property type="gene ID" value="LOC114332162"/>
</dbReference>
<dbReference type="InterPro" id="IPR009003">
    <property type="entry name" value="Peptidase_S1_PA"/>
</dbReference>
<accession>A0A6P7FSD0</accession>